<protein>
    <submittedName>
        <fullName evidence="2">Uncharacterized protein</fullName>
    </submittedName>
</protein>
<organism evidence="2 3">
    <name type="scientific">Polarella glacialis</name>
    <name type="common">Dinoflagellate</name>
    <dbReference type="NCBI Taxonomy" id="89957"/>
    <lineage>
        <taxon>Eukaryota</taxon>
        <taxon>Sar</taxon>
        <taxon>Alveolata</taxon>
        <taxon>Dinophyceae</taxon>
        <taxon>Suessiales</taxon>
        <taxon>Suessiaceae</taxon>
        <taxon>Polarella</taxon>
    </lineage>
</organism>
<dbReference type="AlphaFoldDB" id="A0A813JQX1"/>
<dbReference type="EMBL" id="CAJNNW010026360">
    <property type="protein sequence ID" value="CAE8684780.1"/>
    <property type="molecule type" value="Genomic_DNA"/>
</dbReference>
<feature type="compositionally biased region" description="Basic residues" evidence="1">
    <location>
        <begin position="11"/>
        <end position="20"/>
    </location>
</feature>
<proteinExistence type="predicted"/>
<reference evidence="2" key="1">
    <citation type="submission" date="2021-02" db="EMBL/GenBank/DDBJ databases">
        <authorList>
            <person name="Dougan E. K."/>
            <person name="Rhodes N."/>
            <person name="Thang M."/>
            <person name="Chan C."/>
        </authorList>
    </citation>
    <scope>NUCLEOTIDE SEQUENCE</scope>
</reference>
<sequence>MAFFFRDRSQMPRKRKASKVKSFLLRKRKSRRYTEIDTQRVRHTVASVATVAVSASSVSRRWKKLHAGHKMGPQGQKRVSRAAAPVTATLIIEEEEEVEASQPHGKSTVRDSGPP</sequence>
<feature type="region of interest" description="Disordered" evidence="1">
    <location>
        <begin position="93"/>
        <end position="115"/>
    </location>
</feature>
<evidence type="ECO:0000313" key="3">
    <source>
        <dbReference type="Proteomes" id="UP000626109"/>
    </source>
</evidence>
<gene>
    <name evidence="2" type="ORF">PGLA2088_LOCUS24119</name>
</gene>
<comment type="caution">
    <text evidence="2">The sequence shown here is derived from an EMBL/GenBank/DDBJ whole genome shotgun (WGS) entry which is preliminary data.</text>
</comment>
<evidence type="ECO:0000313" key="2">
    <source>
        <dbReference type="EMBL" id="CAE8684780.1"/>
    </source>
</evidence>
<feature type="compositionally biased region" description="Basic and acidic residues" evidence="1">
    <location>
        <begin position="1"/>
        <end position="10"/>
    </location>
</feature>
<name>A0A813JQX1_POLGL</name>
<feature type="region of interest" description="Disordered" evidence="1">
    <location>
        <begin position="1"/>
        <end position="20"/>
    </location>
</feature>
<dbReference type="Proteomes" id="UP000626109">
    <property type="component" value="Unassembled WGS sequence"/>
</dbReference>
<evidence type="ECO:0000256" key="1">
    <source>
        <dbReference type="SAM" id="MobiDB-lite"/>
    </source>
</evidence>
<accession>A0A813JQX1</accession>